<sequence>QAKDQGIIDEQAAEVLDTLRKYRNNVLHSDLSKLAAGIILKRQKAAVTEKGVVPLSEWEEIIPKGETMKDAASSLHAEAVVEKLICNTSSIMCKFYGGTLE</sequence>
<comment type="caution">
    <text evidence="1">The sequence shown here is derived from an EMBL/GenBank/DDBJ whole genome shotgun (WGS) entry which is preliminary data.</text>
</comment>
<evidence type="ECO:0000313" key="1">
    <source>
        <dbReference type="EMBL" id="GAG07377.1"/>
    </source>
</evidence>
<name>X0V7M8_9ZZZZ</name>
<dbReference type="EMBL" id="BARS01021766">
    <property type="protein sequence ID" value="GAG07377.1"/>
    <property type="molecule type" value="Genomic_DNA"/>
</dbReference>
<accession>X0V7M8</accession>
<reference evidence="1" key="1">
    <citation type="journal article" date="2014" name="Front. Microbiol.">
        <title>High frequency of phylogenetically diverse reductive dehalogenase-homologous genes in deep subseafloor sedimentary metagenomes.</title>
        <authorList>
            <person name="Kawai M."/>
            <person name="Futagami T."/>
            <person name="Toyoda A."/>
            <person name="Takaki Y."/>
            <person name="Nishi S."/>
            <person name="Hori S."/>
            <person name="Arai W."/>
            <person name="Tsubouchi T."/>
            <person name="Morono Y."/>
            <person name="Uchiyama I."/>
            <person name="Ito T."/>
            <person name="Fujiyama A."/>
            <person name="Inagaki F."/>
            <person name="Takami H."/>
        </authorList>
    </citation>
    <scope>NUCLEOTIDE SEQUENCE</scope>
    <source>
        <strain evidence="1">Expedition CK06-06</strain>
    </source>
</reference>
<organism evidence="1">
    <name type="scientific">marine sediment metagenome</name>
    <dbReference type="NCBI Taxonomy" id="412755"/>
    <lineage>
        <taxon>unclassified sequences</taxon>
        <taxon>metagenomes</taxon>
        <taxon>ecological metagenomes</taxon>
    </lineage>
</organism>
<proteinExistence type="predicted"/>
<dbReference type="AlphaFoldDB" id="X0V7M8"/>
<feature type="non-terminal residue" evidence="1">
    <location>
        <position position="1"/>
    </location>
</feature>
<protein>
    <submittedName>
        <fullName evidence="1">Uncharacterized protein</fullName>
    </submittedName>
</protein>
<gene>
    <name evidence="1" type="ORF">S01H1_34902</name>
</gene>